<sequence length="151" mass="17447">MKSAARFYAWWPGLDRDIEFLVERCFTCLRRCQLPLKARTGVKGHCQRPFEMARHCPFAKHQNEPNVVAACSHVSVFPDTLYLTTDRNSSLTNLNNFAVTTSYHSRTNGFPEKAIRTFKERMSKAGHERPKRSTIPCACPYDYYLNNPDLI</sequence>
<dbReference type="AlphaFoldDB" id="A0A0V0YFF9"/>
<evidence type="ECO:0000313" key="2">
    <source>
        <dbReference type="EMBL" id="KRY90991.1"/>
    </source>
</evidence>
<name>A0A0V0YFF9_TRIPS</name>
<dbReference type="OrthoDB" id="10058156at2759"/>
<evidence type="ECO:0008006" key="5">
    <source>
        <dbReference type="Google" id="ProtNLM"/>
    </source>
</evidence>
<dbReference type="STRING" id="6337.A0A0V0YFF9"/>
<evidence type="ECO:0000313" key="1">
    <source>
        <dbReference type="EMBL" id="KRX98843.1"/>
    </source>
</evidence>
<proteinExistence type="predicted"/>
<keyword evidence="4" id="KW-1185">Reference proteome</keyword>
<accession>A0A0V0YFF9</accession>
<evidence type="ECO:0000313" key="3">
    <source>
        <dbReference type="Proteomes" id="UP000054815"/>
    </source>
</evidence>
<dbReference type="EMBL" id="JYDT01000017">
    <property type="protein sequence ID" value="KRY90991.1"/>
    <property type="molecule type" value="Genomic_DNA"/>
</dbReference>
<dbReference type="EMBL" id="JYDU01000018">
    <property type="protein sequence ID" value="KRX98843.1"/>
    <property type="molecule type" value="Genomic_DNA"/>
</dbReference>
<organism evidence="1 3">
    <name type="scientific">Trichinella pseudospiralis</name>
    <name type="common">Parasitic roundworm</name>
    <dbReference type="NCBI Taxonomy" id="6337"/>
    <lineage>
        <taxon>Eukaryota</taxon>
        <taxon>Metazoa</taxon>
        <taxon>Ecdysozoa</taxon>
        <taxon>Nematoda</taxon>
        <taxon>Enoplea</taxon>
        <taxon>Dorylaimia</taxon>
        <taxon>Trichinellida</taxon>
        <taxon>Trichinellidae</taxon>
        <taxon>Trichinella</taxon>
    </lineage>
</organism>
<dbReference type="Proteomes" id="UP000054815">
    <property type="component" value="Unassembled WGS sequence"/>
</dbReference>
<evidence type="ECO:0000313" key="4">
    <source>
        <dbReference type="Proteomes" id="UP000054995"/>
    </source>
</evidence>
<protein>
    <recommendedName>
        <fullName evidence="5">Integrase zinc-binding domain-containing protein</fullName>
    </recommendedName>
</protein>
<reference evidence="3 4" key="1">
    <citation type="submission" date="2015-01" db="EMBL/GenBank/DDBJ databases">
        <title>Evolution of Trichinella species and genotypes.</title>
        <authorList>
            <person name="Korhonen P.K."/>
            <person name="Edoardo P."/>
            <person name="Giuseppe L.R."/>
            <person name="Gasser R.B."/>
        </authorList>
    </citation>
    <scope>NUCLEOTIDE SEQUENCE [LARGE SCALE GENOMIC DNA]</scope>
    <source>
        <strain evidence="1">ISS141</strain>
        <strain evidence="2">ISS470</strain>
    </source>
</reference>
<dbReference type="Proteomes" id="UP000054995">
    <property type="component" value="Unassembled WGS sequence"/>
</dbReference>
<comment type="caution">
    <text evidence="1">The sequence shown here is derived from an EMBL/GenBank/DDBJ whole genome shotgun (WGS) entry which is preliminary data.</text>
</comment>
<gene>
    <name evidence="2" type="ORF">T4D_509</name>
    <name evidence="1" type="ORF">T4E_11484</name>
</gene>